<dbReference type="InterPro" id="IPR000873">
    <property type="entry name" value="AMP-dep_synth/lig_dom"/>
</dbReference>
<evidence type="ECO:0000259" key="3">
    <source>
        <dbReference type="Pfam" id="PF00501"/>
    </source>
</evidence>
<dbReference type="FunFam" id="3.30.2080.10:FF:000001">
    <property type="entry name" value="Alpha-1,2-mannosidase subfamily"/>
    <property type="match status" value="1"/>
</dbReference>
<evidence type="ECO:0000259" key="4">
    <source>
        <dbReference type="Pfam" id="PF07971"/>
    </source>
</evidence>
<organism evidence="7 8">
    <name type="scientific">Sclerotinia borealis (strain F-4128)</name>
    <dbReference type="NCBI Taxonomy" id="1432307"/>
    <lineage>
        <taxon>Eukaryota</taxon>
        <taxon>Fungi</taxon>
        <taxon>Dikarya</taxon>
        <taxon>Ascomycota</taxon>
        <taxon>Pezizomycotina</taxon>
        <taxon>Leotiomycetes</taxon>
        <taxon>Helotiales</taxon>
        <taxon>Sclerotiniaceae</taxon>
        <taxon>Sclerotinia</taxon>
    </lineage>
</organism>
<evidence type="ECO:0000256" key="2">
    <source>
        <dbReference type="ARBA" id="ARBA00022553"/>
    </source>
</evidence>
<reference evidence="7 8" key="1">
    <citation type="journal article" date="2014" name="Genome Announc.">
        <title>Draft genome sequence of Sclerotinia borealis, a psychrophilic plant pathogenic fungus.</title>
        <authorList>
            <person name="Mardanov A.V."/>
            <person name="Beletsky A.V."/>
            <person name="Kadnikov V.V."/>
            <person name="Ignatov A.N."/>
            <person name="Ravin N.V."/>
        </authorList>
    </citation>
    <scope>NUCLEOTIDE SEQUENCE [LARGE SCALE GENOMIC DNA]</scope>
    <source>
        <strain evidence="8">F-4157</strain>
    </source>
</reference>
<dbReference type="STRING" id="1432307.W9CCC3"/>
<feature type="domain" description="AMP-dependent synthetase/ligase" evidence="3">
    <location>
        <begin position="27"/>
        <end position="351"/>
    </location>
</feature>
<dbReference type="PANTHER" id="PTHR43439">
    <property type="entry name" value="PHENYLACETATE-COENZYME A LIGASE"/>
    <property type="match status" value="1"/>
</dbReference>
<evidence type="ECO:0000313" key="8">
    <source>
        <dbReference type="Proteomes" id="UP000019487"/>
    </source>
</evidence>
<comment type="caution">
    <text evidence="7">The sequence shown here is derived from an EMBL/GenBank/DDBJ whole genome shotgun (WGS) entry which is preliminary data.</text>
</comment>
<feature type="domain" description="Glycosyl hydrolase family 92" evidence="4">
    <location>
        <begin position="1345"/>
        <end position="1829"/>
    </location>
</feature>
<dbReference type="Gene3D" id="1.20.1610.10">
    <property type="entry name" value="alpha-1,2-mannosidases domains"/>
    <property type="match status" value="1"/>
</dbReference>
<dbReference type="Gene3D" id="3.30.2080.10">
    <property type="entry name" value="GH92 mannosidase domain"/>
    <property type="match status" value="1"/>
</dbReference>
<dbReference type="InterPro" id="IPR020845">
    <property type="entry name" value="AMP-binding_CS"/>
</dbReference>
<dbReference type="FunFam" id="1.20.1050.60:FF:000002">
    <property type="entry name" value="Glycosyl hydrolase family 92"/>
    <property type="match status" value="1"/>
</dbReference>
<dbReference type="Pfam" id="PF07993">
    <property type="entry name" value="NAD_binding_4"/>
    <property type="match status" value="1"/>
</dbReference>
<dbReference type="SUPFAM" id="SSF51735">
    <property type="entry name" value="NAD(P)-binding Rossmann-fold domains"/>
    <property type="match status" value="1"/>
</dbReference>
<dbReference type="Pfam" id="PF07971">
    <property type="entry name" value="Glyco_hydro_92"/>
    <property type="match status" value="1"/>
</dbReference>
<dbReference type="GO" id="GO:0005975">
    <property type="term" value="P:carbohydrate metabolic process"/>
    <property type="evidence" value="ECO:0007669"/>
    <property type="project" value="InterPro"/>
</dbReference>
<dbReference type="SUPFAM" id="SSF48208">
    <property type="entry name" value="Six-hairpin glycosidases"/>
    <property type="match status" value="1"/>
</dbReference>
<feature type="domain" description="Glycosyl hydrolase family 92 N-terminal" evidence="6">
    <location>
        <begin position="1091"/>
        <end position="1339"/>
    </location>
</feature>
<dbReference type="NCBIfam" id="TIGR01180">
    <property type="entry name" value="aman2_put"/>
    <property type="match status" value="1"/>
</dbReference>
<keyword evidence="2" id="KW-0597">Phosphoprotein</keyword>
<evidence type="ECO:0000313" key="7">
    <source>
        <dbReference type="EMBL" id="ESZ94392.1"/>
    </source>
</evidence>
<dbReference type="Gene3D" id="1.20.1050.60">
    <property type="entry name" value="alpha-1,2-mannosidase"/>
    <property type="match status" value="1"/>
</dbReference>
<dbReference type="InterPro" id="IPR013120">
    <property type="entry name" value="FAR_NAD-bd"/>
</dbReference>
<dbReference type="Gene3D" id="2.70.98.10">
    <property type="match status" value="1"/>
</dbReference>
<evidence type="ECO:0000256" key="1">
    <source>
        <dbReference type="ARBA" id="ARBA00022450"/>
    </source>
</evidence>
<dbReference type="InterPro" id="IPR036736">
    <property type="entry name" value="ACP-like_sf"/>
</dbReference>
<dbReference type="EMBL" id="AYSA01000248">
    <property type="protein sequence ID" value="ESZ94392.1"/>
    <property type="molecule type" value="Genomic_DNA"/>
</dbReference>
<dbReference type="Proteomes" id="UP000019487">
    <property type="component" value="Unassembled WGS sequence"/>
</dbReference>
<evidence type="ECO:0000259" key="5">
    <source>
        <dbReference type="Pfam" id="PF07993"/>
    </source>
</evidence>
<dbReference type="Gene3D" id="3.40.50.720">
    <property type="entry name" value="NAD(P)-binding Rossmann-like Domain"/>
    <property type="match status" value="1"/>
</dbReference>
<proteinExistence type="predicted"/>
<dbReference type="Pfam" id="PF23562">
    <property type="entry name" value="AMP-binding_C_3"/>
    <property type="match status" value="1"/>
</dbReference>
<dbReference type="SUPFAM" id="SSF56801">
    <property type="entry name" value="Acetyl-CoA synthetase-like"/>
    <property type="match status" value="1"/>
</dbReference>
<dbReference type="HOGENOM" id="CLU_235582_0_0_1"/>
<evidence type="ECO:0000259" key="6">
    <source>
        <dbReference type="Pfam" id="PF17678"/>
    </source>
</evidence>
<dbReference type="Pfam" id="PF00501">
    <property type="entry name" value="AMP-binding"/>
    <property type="match status" value="1"/>
</dbReference>
<dbReference type="GO" id="GO:0030246">
    <property type="term" value="F:carbohydrate binding"/>
    <property type="evidence" value="ECO:0007669"/>
    <property type="project" value="InterPro"/>
</dbReference>
<dbReference type="InterPro" id="IPR051414">
    <property type="entry name" value="Adenylate-forming_Reductase"/>
</dbReference>
<protein>
    <submittedName>
        <fullName evidence="7">Putative alpha-1,2-mannosidase family protein</fullName>
    </submittedName>
</protein>
<dbReference type="InterPro" id="IPR005887">
    <property type="entry name" value="GH92_a_mannosidase_put"/>
</dbReference>
<feature type="domain" description="Thioester reductase (TE)" evidence="5">
    <location>
        <begin position="683"/>
        <end position="919"/>
    </location>
</feature>
<dbReference type="PROSITE" id="PS00455">
    <property type="entry name" value="AMP_BINDING"/>
    <property type="match status" value="1"/>
</dbReference>
<gene>
    <name evidence="7" type="ORF">SBOR_5223</name>
</gene>
<dbReference type="FunFam" id="2.70.98.10:FF:000010">
    <property type="entry name" value="Alpha-1,2-mannosidase family protein"/>
    <property type="match status" value="1"/>
</dbReference>
<keyword evidence="1" id="KW-0596">Phosphopantetheine</keyword>
<dbReference type="Gene3D" id="1.10.1200.10">
    <property type="entry name" value="ACP-like"/>
    <property type="match status" value="1"/>
</dbReference>
<dbReference type="InterPro" id="IPR014718">
    <property type="entry name" value="GH-type_carb-bd"/>
</dbReference>
<accession>W9CCC3</accession>
<dbReference type="InterPro" id="IPR041371">
    <property type="entry name" value="GH92_N"/>
</dbReference>
<dbReference type="PANTHER" id="PTHR43439:SF2">
    <property type="entry name" value="ENZYME, PUTATIVE (JCVI)-RELATED"/>
    <property type="match status" value="1"/>
</dbReference>
<dbReference type="Gene3D" id="3.40.50.12780">
    <property type="entry name" value="N-terminal domain of ligase-like"/>
    <property type="match status" value="1"/>
</dbReference>
<keyword evidence="8" id="KW-1185">Reference proteome</keyword>
<sequence>MDSVQTQTPAYGQRLLPTLVDEEAINNPDRMIYSFAKTIKAADGFIGVSNKRLANAINRAAWWIEKLLGKGKNFQSIGYIGPGDLRYQILILALVKAGYKILLTSPRNSIEGHLNVIKQAECNIWLLPSQNAGNISEVLKVHPMTVLDCPELDFFIDETPVPHYAYNKTWAEASTEPVLVLHTSGSTGLPKAIVIRHAWGAVMDTHHLLKCEDGEQLNSNLWAGSRVFSSFPAFHAGGVLQSLFSAIYNGLDFVLASPSVPVTSDLVDDMVEHANINALIIAPSTVEEIALSPSSLELLQKKNIKFICFGGGPVGQKAGDILTKITILQNMIGMTEAAGFAHIWTGRDDWRYFKFHSSNGLKFVERSNNLYEMFVERDPKLQKFQGMFHTFPELNEISTKDLYQKHPTKPDLWLYCGRADDIIVFSNGEKLNPVTMEQTINEQPDVRSAIIIGQARFQPAVIIELMRPEEVTEENKKDLVARIQPFIDAANKASPTHGQIKNGFVTFAKPEKPFFRASKGTVQRAETIKLYELEIEELFANTEDGDDSGLETGSLASLTSTLKDLVAKIADVKEVSVDEDVFATGSFNSLLVFTLLRKVRSALKKDGVESQKLQASVIYNNPTVTSLASVLYKLAHPSENQEDGLKTDFDERQQMFDKYAKNLPTKIFGSASKVSTPEISVILTGSTGSMGSYMLDDLVALPHISRIYALNRAANGAERQRGASDSHGLETDFSKVRFFKTDMQQPRFGLDQEKYDELLSNATHIIHNQWQVDFNLSLASFEPHIRGVRNLIDFAAESKHNAILSFISSIGIAQGKNWEKPIPEAIIDDWNAAALGYGGSKLVSEVLLAEAQKAGGVRTQVLRVGQVSGPIKNEKGRWNVQEWIPTVVSTSQYMKCVPKNLAFKNRIDWVPVNVLSNVILDLADLTNPSKTSTEYPSTPFFHLVNPTCSTWSDIYPVLTKNIGPECELVEWSEWVARLQASAERGEINENRGIRLLEFYEGMEKGSSLATLETEKTVKKSETLVGKGNCMRGTSSLSFEGRFCVSFVDLLLLLLGMAFLKDLYLLVFFTIWCVVEGQNSTTNSSTYDVLDYVDQLIGSSNGGNVFPGATLPFGMAKAVADTNSGSNQGGFTTDGSNVTGFSSMHDSGTGGSPSLGNFALFPYAGCKGDIVDGCIYPKKSRATPFIPNSVKASPGYFSLTLSSGVAVDMTTTQHTSLFRFKFPSTSNGNSSSPLILMDLTDLSDSRQDNASISVDATTGRMTGNGKFLPSFGSGSYILYFCADFSGAPLRDNGIFANSRASADVKDLKISRSINGYPLPGGAFVRFQSPGVGVLARVGVSYISSDQACASAEAEIPDFDFTAVQNAAKSTWRQKISPIKVSTKGVDSSILRNFYSGIYRTMVNPQDYTGENPLWKSDEPYFDSFYCIWDLFRSQTPFLTVLDPATVARMVRSLIDTYVHEGWLPDCRMSLCKGFTQGGSNADNILADVYIKGITDGIDWDLGYEAVVKDAEVEPYDWSNEGRGGLDSWKALGYIPVQDFDYKGFGTMTRSVSRTLEYSYNDFVIASIGSGLGGHESDVQKYLDRSENWQNLYNAAQTSYLSNGTNTGFKGFFQPKYLNQTWGLQDPLKCSNIDFNPNSVCSLQNSGSETFESSIWEYSFFVPHDQATLITIFGGPAAFVKRLDYLHDNNITYIGNEPAFLTVYQYHYAGRPALSALRSHFYIPSYFAPTNDGLPGNDDSGAMGSFLAFSMIGLFPNPGQDVYLIIPPYFESVSITSPLTNKTAIIRNVNFDPAYKNIYIQSATLNGKPYTKNWIDHSFFTEGKELVLVLGKRESSWGTQVSDLPPSLGEYDSGGYKNGMGNNTASGQPVARAETQRRALVFDASEGVVGVSGSGNHGGSGVKTGANYWAEAGG</sequence>
<name>W9CCC3_SCLBF</name>
<dbReference type="InterPro" id="IPR042099">
    <property type="entry name" value="ANL_N_sf"/>
</dbReference>
<dbReference type="InterPro" id="IPR008928">
    <property type="entry name" value="6-hairpin_glycosidase_sf"/>
</dbReference>
<dbReference type="OrthoDB" id="429813at2759"/>
<dbReference type="InterPro" id="IPR012939">
    <property type="entry name" value="Glyco_hydro_92"/>
</dbReference>
<dbReference type="Pfam" id="PF17678">
    <property type="entry name" value="Glyco_hydro_92N"/>
    <property type="match status" value="1"/>
</dbReference>
<dbReference type="InterPro" id="IPR036291">
    <property type="entry name" value="NAD(P)-bd_dom_sf"/>
</dbReference>
<dbReference type="FunFam" id="1.20.1610.10:FF:000002">
    <property type="entry name" value="Alpha-1,2-mannosidase family protein"/>
    <property type="match status" value="1"/>
</dbReference>